<dbReference type="InterPro" id="IPR029063">
    <property type="entry name" value="SAM-dependent_MTases_sf"/>
</dbReference>
<gene>
    <name evidence="1" type="ORF">AW736_20535</name>
</gene>
<reference evidence="1 2" key="1">
    <citation type="submission" date="2016-01" db="EMBL/GenBank/DDBJ databases">
        <title>High potential of lignocellulose degradation of a new Verrucomicrobia species.</title>
        <authorList>
            <person name="Wang Y."/>
            <person name="Shi Y."/>
            <person name="Qiu Z."/>
            <person name="Liu S."/>
            <person name="Yang H."/>
        </authorList>
    </citation>
    <scope>NUCLEOTIDE SEQUENCE [LARGE SCALE GENOMIC DNA]</scope>
    <source>
        <strain evidence="1 2">TSB47</strain>
    </source>
</reference>
<dbReference type="OrthoDB" id="9787807at2"/>
<dbReference type="RefSeq" id="WP_068772177.1">
    <property type="nucleotide sequence ID" value="NZ_CP109796.1"/>
</dbReference>
<dbReference type="SUPFAM" id="SSF53335">
    <property type="entry name" value="S-adenosyl-L-methionine-dependent methyltransferases"/>
    <property type="match status" value="1"/>
</dbReference>
<organism evidence="1 2">
    <name type="scientific">Termitidicoccus mucosus</name>
    <dbReference type="NCBI Taxonomy" id="1184151"/>
    <lineage>
        <taxon>Bacteria</taxon>
        <taxon>Pseudomonadati</taxon>
        <taxon>Verrucomicrobiota</taxon>
        <taxon>Opitutia</taxon>
        <taxon>Opitutales</taxon>
        <taxon>Opitutaceae</taxon>
        <taxon>Termitidicoccus</taxon>
    </lineage>
</organism>
<keyword evidence="2" id="KW-1185">Reference proteome</keyword>
<dbReference type="EMBL" id="LRRQ01000156">
    <property type="protein sequence ID" value="OAM87841.1"/>
    <property type="molecule type" value="Genomic_DNA"/>
</dbReference>
<sequence>MSLLLSTDSFTSHPGAEHHSVPFFGRALEEYAQFFSLDPAADLRGRTVLDVAAGPSSFTAEACALGCDAVAVDPLYGRSADALATYVAIDYREVFARLRARPSLTRFRAFASVNEAEARRRAAAARFLHDYAERFVLGRYVGAELPELPFADGAFDLVLCAHFLFQHEARFDFAFHVAACRELARVSRGEARVHPVSGPGGKPYPKLGDLLDELARLGVAGELRESDDSLATGEDAMLVLRRAE</sequence>
<proteinExistence type="predicted"/>
<evidence type="ECO:0000313" key="1">
    <source>
        <dbReference type="EMBL" id="OAM87841.1"/>
    </source>
</evidence>
<evidence type="ECO:0008006" key="3">
    <source>
        <dbReference type="Google" id="ProtNLM"/>
    </source>
</evidence>
<dbReference type="Gene3D" id="3.40.50.150">
    <property type="entry name" value="Vaccinia Virus protein VP39"/>
    <property type="match status" value="1"/>
</dbReference>
<dbReference type="Proteomes" id="UP000078486">
    <property type="component" value="Unassembled WGS sequence"/>
</dbReference>
<protein>
    <recommendedName>
        <fullName evidence="3">Methyltransferase type 11 domain-containing protein</fullName>
    </recommendedName>
</protein>
<accession>A0A178IDY6</accession>
<dbReference type="STRING" id="1184151.AW736_20535"/>
<name>A0A178IDY6_9BACT</name>
<comment type="caution">
    <text evidence="1">The sequence shown here is derived from an EMBL/GenBank/DDBJ whole genome shotgun (WGS) entry which is preliminary data.</text>
</comment>
<evidence type="ECO:0000313" key="2">
    <source>
        <dbReference type="Proteomes" id="UP000078486"/>
    </source>
</evidence>
<dbReference type="AlphaFoldDB" id="A0A178IDY6"/>